<accession>A0ABT7QKN5</accession>
<keyword evidence="2" id="KW-0378">Hydrolase</keyword>
<gene>
    <name evidence="2" type="ORF">NQX30_02575</name>
</gene>
<dbReference type="EMBL" id="JANQAO010000001">
    <property type="protein sequence ID" value="MDM5147259.1"/>
    <property type="molecule type" value="Genomic_DNA"/>
</dbReference>
<dbReference type="Proteomes" id="UP001168167">
    <property type="component" value="Unassembled WGS sequence"/>
</dbReference>
<protein>
    <submittedName>
        <fullName evidence="2">3'-5' exonuclease</fullName>
    </submittedName>
</protein>
<comment type="caution">
    <text evidence="2">The sequence shown here is derived from an EMBL/GenBank/DDBJ whole genome shotgun (WGS) entry which is preliminary data.</text>
</comment>
<dbReference type="InterPro" id="IPR036397">
    <property type="entry name" value="RNaseH_sf"/>
</dbReference>
<dbReference type="GO" id="GO:0004527">
    <property type="term" value="F:exonuclease activity"/>
    <property type="evidence" value="ECO:0007669"/>
    <property type="project" value="UniProtKB-KW"/>
</dbReference>
<dbReference type="SUPFAM" id="SSF53098">
    <property type="entry name" value="Ribonuclease H-like"/>
    <property type="match status" value="1"/>
</dbReference>
<keyword evidence="3" id="KW-1185">Reference proteome</keyword>
<evidence type="ECO:0000313" key="2">
    <source>
        <dbReference type="EMBL" id="MDM5147259.1"/>
    </source>
</evidence>
<keyword evidence="2" id="KW-0540">Nuclease</keyword>
<sequence length="264" mass="30666">MNAPILAFDIETIPDVKMLRCMHDFADEIDDTEVVQMAQRLQRQEKDSDFFPLPLHQVAVISCMLRRFDTDDEALKIFSLTAPEYDEASAIEMFFKIIEKYTPQLVSWNGGGFDLPVLNYRAMQHGIVARSYWCTRGLDAGGDKFRWNNYTSRYHERHLDLMDVLGMYQPRGWAQLDTVAQLCGLPGKIGVGGAGVWGAWQNGRQDDVRDYCENDALLTYLLYLRFQCFRGENTDVNAEEKRVRAHLQQDKERWQEFLSQWSDN</sequence>
<dbReference type="InterPro" id="IPR012337">
    <property type="entry name" value="RNaseH-like_sf"/>
</dbReference>
<evidence type="ECO:0000313" key="3">
    <source>
        <dbReference type="Proteomes" id="UP001168167"/>
    </source>
</evidence>
<dbReference type="Gene3D" id="3.30.420.10">
    <property type="entry name" value="Ribonuclease H-like superfamily/Ribonuclease H"/>
    <property type="match status" value="1"/>
</dbReference>
<reference evidence="2" key="2">
    <citation type="journal article" date="2023" name="Microbiome">
        <title>Synthase-selected sorting approach identifies a beta-lactone synthase in a nudibranch symbiotic bacterium.</title>
        <authorList>
            <person name="Dzunkova M."/>
            <person name="La Clair J.J."/>
            <person name="Tyml T."/>
            <person name="Doud D."/>
            <person name="Schulz F."/>
            <person name="Piquer-Esteban S."/>
            <person name="Porcel Sanchis D."/>
            <person name="Osborn A."/>
            <person name="Robinson D."/>
            <person name="Louie K.B."/>
            <person name="Bowen B.P."/>
            <person name="Bowers R.M."/>
            <person name="Lee J."/>
            <person name="Arnau V."/>
            <person name="Diaz-Villanueva W."/>
            <person name="Stepanauskas R."/>
            <person name="Gosliner T."/>
            <person name="Date S.V."/>
            <person name="Northen T.R."/>
            <person name="Cheng J.F."/>
            <person name="Burkart M.D."/>
            <person name="Woyke T."/>
        </authorList>
    </citation>
    <scope>NUCLEOTIDE SEQUENCE</scope>
    <source>
        <strain evidence="2">Df01</strain>
    </source>
</reference>
<name>A0ABT7QKN5_9GAMM</name>
<proteinExistence type="predicted"/>
<organism evidence="2 3">
    <name type="scientific">Candidatus Doriopsillibacter californiensis</name>
    <dbReference type="NCBI Taxonomy" id="2970740"/>
    <lineage>
        <taxon>Bacteria</taxon>
        <taxon>Pseudomonadati</taxon>
        <taxon>Pseudomonadota</taxon>
        <taxon>Gammaproteobacteria</taxon>
        <taxon>Candidatus Tethybacterales</taxon>
        <taxon>Candidatus Persebacteraceae</taxon>
        <taxon>Candidatus Doriopsillibacter</taxon>
    </lineage>
</organism>
<reference evidence="2" key="1">
    <citation type="submission" date="2022-08" db="EMBL/GenBank/DDBJ databases">
        <authorList>
            <person name="Dzunkova M."/>
            <person name="La Clair J."/>
            <person name="Tyml T."/>
            <person name="Doud D."/>
            <person name="Schulz F."/>
            <person name="Piquer S."/>
            <person name="Porcel Sanchis D."/>
            <person name="Osborn A."/>
            <person name="Robinson D."/>
            <person name="Louie K.B."/>
            <person name="Bowen B.P."/>
            <person name="Bowers R."/>
            <person name="Lee J."/>
            <person name="Arnau Llombart V."/>
            <person name="Diaz Villanueva W."/>
            <person name="Gosliner T."/>
            <person name="Northen T."/>
            <person name="Cheng J.-F."/>
            <person name="Burkart M.D."/>
            <person name="Woyke T."/>
        </authorList>
    </citation>
    <scope>NUCLEOTIDE SEQUENCE</scope>
    <source>
        <strain evidence="2">Df01</strain>
    </source>
</reference>
<evidence type="ECO:0000259" key="1">
    <source>
        <dbReference type="Pfam" id="PF10108"/>
    </source>
</evidence>
<dbReference type="InterPro" id="IPR019288">
    <property type="entry name" value="3'-5'_exonuclease_PolB-like"/>
</dbReference>
<dbReference type="Pfam" id="PF10108">
    <property type="entry name" value="DNA_pol_B_exo2"/>
    <property type="match status" value="1"/>
</dbReference>
<keyword evidence="2" id="KW-0269">Exonuclease</keyword>
<feature type="domain" description="Predicted 3'-5' exonuclease PolB-like" evidence="1">
    <location>
        <begin position="48"/>
        <end position="261"/>
    </location>
</feature>
<dbReference type="CDD" id="cd05782">
    <property type="entry name" value="DNA_polB_like1_exo"/>
    <property type="match status" value="1"/>
</dbReference>